<evidence type="ECO:0000259" key="12">
    <source>
        <dbReference type="PROSITE" id="PS50975"/>
    </source>
</evidence>
<feature type="domain" description="ATP-grasp" evidence="12">
    <location>
        <begin position="111"/>
        <end position="315"/>
    </location>
</feature>
<dbReference type="AlphaFoldDB" id="A0A7W5AKS5"/>
<dbReference type="Pfam" id="PF01071">
    <property type="entry name" value="GARS_A"/>
    <property type="match status" value="1"/>
</dbReference>
<evidence type="ECO:0000313" key="14">
    <source>
        <dbReference type="Proteomes" id="UP000590749"/>
    </source>
</evidence>
<evidence type="ECO:0000256" key="9">
    <source>
        <dbReference type="ARBA" id="ARBA00042242"/>
    </source>
</evidence>
<dbReference type="Gene3D" id="3.40.50.20">
    <property type="match status" value="1"/>
</dbReference>
<evidence type="ECO:0000313" key="13">
    <source>
        <dbReference type="EMBL" id="MBB3097910.1"/>
    </source>
</evidence>
<sequence length="441" mass="46807">MSTRVLVVDGTGRGHAICDLFVRTDPEVTVFYGPGCGVIEHDRIRPAPGVSLDNPRTAVEFLQQNPMDLVFVSNIDALSRGFVDVLRCFGYPVIGPTQAAAALESSKATGKRFCVDHGIPTAEYQSFTDPVAAEAYISSRPYACVVKLDGLTPNGDGAVVCDTEADAHQAVRRFAAEHGEAFRVVVEERLTGDEISVFALLDGASYVLLPTARDYKRTLDGDLGGNCDGMGSIAPHPAEDDALRARIRADLLDPLIRGLRAERLDFTGFLYLGAMITDRGLRVIEINARFGDSEAEVVLPGMTSSFTDVCRAVLAQQLSGERIAFDGLARCTVALTQGGLDPDDPAAPPGWPFGDFVAGQPVTGLAAAALSPDAQLFYGRLDRGPGGVPVTTGGRALHAVGRGKTLADARTAAYRAAQLIAFPGMRYRRDIGADRILAAVG</sequence>
<keyword evidence="4 13" id="KW-0436">Ligase</keyword>
<dbReference type="InterPro" id="IPR020562">
    <property type="entry name" value="PRibGlycinamide_synth_N"/>
</dbReference>
<dbReference type="PROSITE" id="PS50975">
    <property type="entry name" value="ATP_GRASP"/>
    <property type="match status" value="1"/>
</dbReference>
<evidence type="ECO:0000256" key="3">
    <source>
        <dbReference type="ARBA" id="ARBA00013255"/>
    </source>
</evidence>
<dbReference type="RefSeq" id="WP_183223421.1">
    <property type="nucleotide sequence ID" value="NZ_BMPW01000009.1"/>
</dbReference>
<dbReference type="InterPro" id="IPR020561">
    <property type="entry name" value="PRibGlycinamid_synth_ATP-grasp"/>
</dbReference>
<comment type="caution">
    <text evidence="13">The sequence shown here is derived from an EMBL/GenBank/DDBJ whole genome shotgun (WGS) entry which is preliminary data.</text>
</comment>
<dbReference type="Gene3D" id="3.90.600.10">
    <property type="entry name" value="Phosphoribosylglycinamide synthetase, C-terminal domain"/>
    <property type="match status" value="1"/>
</dbReference>
<keyword evidence="14" id="KW-1185">Reference proteome</keyword>
<dbReference type="GO" id="GO:0006189">
    <property type="term" value="P:'de novo' IMP biosynthetic process"/>
    <property type="evidence" value="ECO:0007669"/>
    <property type="project" value="UniProtKB-UniPathway"/>
</dbReference>
<keyword evidence="5 11" id="KW-0547">Nucleotide-binding</keyword>
<evidence type="ECO:0000256" key="7">
    <source>
        <dbReference type="ARBA" id="ARBA00022840"/>
    </source>
</evidence>
<dbReference type="InterPro" id="IPR011054">
    <property type="entry name" value="Rudment_hybrid_motif"/>
</dbReference>
<dbReference type="InterPro" id="IPR037123">
    <property type="entry name" value="PRibGlycinamide_synth_C_sf"/>
</dbReference>
<dbReference type="GO" id="GO:0004637">
    <property type="term" value="F:phosphoribosylamine-glycine ligase activity"/>
    <property type="evidence" value="ECO:0007669"/>
    <property type="project" value="UniProtKB-EC"/>
</dbReference>
<dbReference type="InterPro" id="IPR013815">
    <property type="entry name" value="ATP_grasp_subdomain_1"/>
</dbReference>
<dbReference type="PANTHER" id="PTHR43472:SF1">
    <property type="entry name" value="PHOSPHORIBOSYLAMINE--GLYCINE LIGASE, CHLOROPLASTIC"/>
    <property type="match status" value="1"/>
</dbReference>
<evidence type="ECO:0000256" key="8">
    <source>
        <dbReference type="ARBA" id="ARBA00038345"/>
    </source>
</evidence>
<evidence type="ECO:0000256" key="5">
    <source>
        <dbReference type="ARBA" id="ARBA00022741"/>
    </source>
</evidence>
<dbReference type="Proteomes" id="UP000590749">
    <property type="component" value="Unassembled WGS sequence"/>
</dbReference>
<dbReference type="GO" id="GO:0046872">
    <property type="term" value="F:metal ion binding"/>
    <property type="evidence" value="ECO:0007669"/>
    <property type="project" value="InterPro"/>
</dbReference>
<evidence type="ECO:0000256" key="6">
    <source>
        <dbReference type="ARBA" id="ARBA00022755"/>
    </source>
</evidence>
<dbReference type="SUPFAM" id="SSF51246">
    <property type="entry name" value="Rudiment single hybrid motif"/>
    <property type="match status" value="1"/>
</dbReference>
<accession>A0A7W5AKS5</accession>
<dbReference type="SUPFAM" id="SSF52440">
    <property type="entry name" value="PreATP-grasp domain"/>
    <property type="match status" value="1"/>
</dbReference>
<dbReference type="SUPFAM" id="SSF56059">
    <property type="entry name" value="Glutathione synthetase ATP-binding domain-like"/>
    <property type="match status" value="1"/>
</dbReference>
<dbReference type="SMART" id="SM01209">
    <property type="entry name" value="GARS_A"/>
    <property type="match status" value="1"/>
</dbReference>
<dbReference type="GO" id="GO:0009113">
    <property type="term" value="P:purine nucleobase biosynthetic process"/>
    <property type="evidence" value="ECO:0007669"/>
    <property type="project" value="InterPro"/>
</dbReference>
<dbReference type="GO" id="GO:0005524">
    <property type="term" value="F:ATP binding"/>
    <property type="evidence" value="ECO:0007669"/>
    <property type="project" value="UniProtKB-UniRule"/>
</dbReference>
<evidence type="ECO:0000256" key="10">
    <source>
        <dbReference type="ARBA" id="ARBA00042864"/>
    </source>
</evidence>
<organism evidence="13 14">
    <name type="scientific">Actinoplanes campanulatus</name>
    <dbReference type="NCBI Taxonomy" id="113559"/>
    <lineage>
        <taxon>Bacteria</taxon>
        <taxon>Bacillati</taxon>
        <taxon>Actinomycetota</taxon>
        <taxon>Actinomycetes</taxon>
        <taxon>Micromonosporales</taxon>
        <taxon>Micromonosporaceae</taxon>
        <taxon>Actinoplanes</taxon>
    </lineage>
</organism>
<evidence type="ECO:0000256" key="1">
    <source>
        <dbReference type="ARBA" id="ARBA00001936"/>
    </source>
</evidence>
<gene>
    <name evidence="13" type="ORF">FHR83_005594</name>
</gene>
<dbReference type="EC" id="6.3.4.13" evidence="3"/>
<evidence type="ECO:0000256" key="2">
    <source>
        <dbReference type="ARBA" id="ARBA00005174"/>
    </source>
</evidence>
<reference evidence="13 14" key="1">
    <citation type="submission" date="2020-08" db="EMBL/GenBank/DDBJ databases">
        <title>Genomic Encyclopedia of Type Strains, Phase III (KMG-III): the genomes of soil and plant-associated and newly described type strains.</title>
        <authorList>
            <person name="Whitman W."/>
        </authorList>
    </citation>
    <scope>NUCLEOTIDE SEQUENCE [LARGE SCALE GENOMIC DNA]</scope>
    <source>
        <strain evidence="13 14">CECT 3287</strain>
    </source>
</reference>
<evidence type="ECO:0000256" key="4">
    <source>
        <dbReference type="ARBA" id="ARBA00022598"/>
    </source>
</evidence>
<dbReference type="InterPro" id="IPR016185">
    <property type="entry name" value="PreATP-grasp_dom_sf"/>
</dbReference>
<dbReference type="UniPathway" id="UPA00074">
    <property type="reaction ID" value="UER00125"/>
</dbReference>
<dbReference type="Pfam" id="PF02843">
    <property type="entry name" value="GARS_C"/>
    <property type="match status" value="1"/>
</dbReference>
<dbReference type="SMART" id="SM01210">
    <property type="entry name" value="GARS_C"/>
    <property type="match status" value="1"/>
</dbReference>
<keyword evidence="6" id="KW-0658">Purine biosynthesis</keyword>
<evidence type="ECO:0000256" key="11">
    <source>
        <dbReference type="PROSITE-ProRule" id="PRU00409"/>
    </source>
</evidence>
<dbReference type="PANTHER" id="PTHR43472">
    <property type="entry name" value="PHOSPHORIBOSYLAMINE--GLYCINE LIGASE"/>
    <property type="match status" value="1"/>
</dbReference>
<dbReference type="EMBL" id="JACHXF010000012">
    <property type="protein sequence ID" value="MBB3097910.1"/>
    <property type="molecule type" value="Genomic_DNA"/>
</dbReference>
<name>A0A7W5AKS5_9ACTN</name>
<comment type="similarity">
    <text evidence="8">Belongs to the GARS family.</text>
</comment>
<dbReference type="Gene3D" id="3.30.1490.20">
    <property type="entry name" value="ATP-grasp fold, A domain"/>
    <property type="match status" value="1"/>
</dbReference>
<dbReference type="NCBIfam" id="TIGR00877">
    <property type="entry name" value="purD"/>
    <property type="match status" value="1"/>
</dbReference>
<dbReference type="InterPro" id="IPR011761">
    <property type="entry name" value="ATP-grasp"/>
</dbReference>
<keyword evidence="7 11" id="KW-0067">ATP-binding</keyword>
<comment type="cofactor">
    <cofactor evidence="1">
        <name>Mn(2+)</name>
        <dbReference type="ChEBI" id="CHEBI:29035"/>
    </cofactor>
</comment>
<dbReference type="Gene3D" id="3.30.470.20">
    <property type="entry name" value="ATP-grasp fold, B domain"/>
    <property type="match status" value="1"/>
</dbReference>
<protein>
    <recommendedName>
        <fullName evidence="3">phosphoribosylamine--glycine ligase</fullName>
        <ecNumber evidence="3">6.3.4.13</ecNumber>
    </recommendedName>
    <alternativeName>
        <fullName evidence="9">Glycinamide ribonucleotide synthetase</fullName>
    </alternativeName>
    <alternativeName>
        <fullName evidence="10">Phosphoribosylglycinamide synthetase</fullName>
    </alternativeName>
</protein>
<dbReference type="Pfam" id="PF02844">
    <property type="entry name" value="GARS_N"/>
    <property type="match status" value="1"/>
</dbReference>
<dbReference type="InterPro" id="IPR000115">
    <property type="entry name" value="PRibGlycinamide_synth"/>
</dbReference>
<comment type="pathway">
    <text evidence="2">Purine metabolism; IMP biosynthesis via de novo pathway; N(1)-(5-phospho-D-ribosyl)glycinamide from 5-phospho-alpha-D-ribose 1-diphosphate: step 2/2.</text>
</comment>
<proteinExistence type="inferred from homology"/>
<dbReference type="InterPro" id="IPR020560">
    <property type="entry name" value="PRibGlycinamide_synth_C-dom"/>
</dbReference>